<dbReference type="Proteomes" id="UP000017984">
    <property type="component" value="Chromosome"/>
</dbReference>
<name>V6K3U1_STRRC</name>
<dbReference type="STRING" id="1352936.M878_26740"/>
<accession>V6K3U1</accession>
<reference evidence="1 2" key="1">
    <citation type="journal article" date="2014" name="Genome Announc.">
        <title>Draft Genome Sequence of Streptomyces roseochromogenes subsp. oscitans DS 12.976, Producer of the Aminocoumarin Antibiotic Clorobiocin.</title>
        <authorList>
            <person name="Ruckert C."/>
            <person name="Kalinowski J."/>
            <person name="Heide L."/>
            <person name="Apel A.K."/>
        </authorList>
    </citation>
    <scope>NUCLEOTIDE SEQUENCE [LARGE SCALE GENOMIC DNA]</scope>
    <source>
        <strain evidence="1 2">DS 12.976</strain>
    </source>
</reference>
<dbReference type="AlphaFoldDB" id="V6K3U1"/>
<evidence type="ECO:0000313" key="1">
    <source>
        <dbReference type="EMBL" id="EST26703.1"/>
    </source>
</evidence>
<sequence length="61" mass="6626">MADAMVLKAQQFVNKAYGSRIGMTVKEDGKTGWTTMYSLTRALQWTAAISTGSTTPVSRLP</sequence>
<dbReference type="HOGENOM" id="CLU_2920935_0_0_11"/>
<keyword evidence="2" id="KW-1185">Reference proteome</keyword>
<comment type="caution">
    <text evidence="1">The sequence shown here is derived from an EMBL/GenBank/DDBJ whole genome shotgun (WGS) entry which is preliminary data.</text>
</comment>
<evidence type="ECO:0000313" key="2">
    <source>
        <dbReference type="Proteomes" id="UP000017984"/>
    </source>
</evidence>
<gene>
    <name evidence="1" type="ORF">M878_26740</name>
</gene>
<protein>
    <submittedName>
        <fullName evidence="1">Uncharacterized protein</fullName>
    </submittedName>
</protein>
<dbReference type="EMBL" id="AWQX01000221">
    <property type="protein sequence ID" value="EST26703.1"/>
    <property type="molecule type" value="Genomic_DNA"/>
</dbReference>
<organism evidence="1 2">
    <name type="scientific">Streptomyces roseochromogenus subsp. oscitans DS 12.976</name>
    <dbReference type="NCBI Taxonomy" id="1352936"/>
    <lineage>
        <taxon>Bacteria</taxon>
        <taxon>Bacillati</taxon>
        <taxon>Actinomycetota</taxon>
        <taxon>Actinomycetes</taxon>
        <taxon>Kitasatosporales</taxon>
        <taxon>Streptomycetaceae</taxon>
        <taxon>Streptomyces</taxon>
    </lineage>
</organism>
<proteinExistence type="predicted"/>
<dbReference type="PATRIC" id="fig|1352936.5.peg.5585"/>